<protein>
    <submittedName>
        <fullName evidence="1">Uncharacterized protein</fullName>
    </submittedName>
</protein>
<comment type="caution">
    <text evidence="1">The sequence shown here is derived from an EMBL/GenBank/DDBJ whole genome shotgun (WGS) entry which is preliminary data.</text>
</comment>
<evidence type="ECO:0000313" key="1">
    <source>
        <dbReference type="EMBL" id="PPE04906.1"/>
    </source>
</evidence>
<gene>
    <name evidence="1" type="ORF">EELLY_v1c05890</name>
</gene>
<evidence type="ECO:0000313" key="2">
    <source>
        <dbReference type="Proteomes" id="UP000239010"/>
    </source>
</evidence>
<keyword evidence="2" id="KW-1185">Reference proteome</keyword>
<accession>A0A8E2UAV5</accession>
<dbReference type="AlphaFoldDB" id="A0A8E2UAV5"/>
<proteinExistence type="predicted"/>
<reference evidence="1 2" key="1">
    <citation type="submission" date="2017-11" db="EMBL/GenBank/DDBJ databases">
        <title>Genome sequence of Entomoplasma ellychniae ELCN-1 (ATCC 43707).</title>
        <authorList>
            <person name="Lo W.-S."/>
            <person name="Gasparich G.E."/>
            <person name="Kuo C.-H."/>
        </authorList>
    </citation>
    <scope>NUCLEOTIDE SEQUENCE [LARGE SCALE GENOMIC DNA]</scope>
    <source>
        <strain evidence="1 2">ELCN-1</strain>
    </source>
</reference>
<sequence length="74" mass="8885">MIVKAFTGEIFANYYTNFYSLIEIDKEKFGLENINIEVSKINKTKTTSNKWKNSNWIYYQKKWKEQSSTLKFSI</sequence>
<dbReference type="Proteomes" id="UP000239010">
    <property type="component" value="Unassembled WGS sequence"/>
</dbReference>
<name>A0A8E2UAV5_9MOLU</name>
<dbReference type="EMBL" id="PHND01000001">
    <property type="protein sequence ID" value="PPE04906.1"/>
    <property type="molecule type" value="Genomic_DNA"/>
</dbReference>
<dbReference type="RefSeq" id="WP_104205988.1">
    <property type="nucleotide sequence ID" value="NZ_PHND01000001.1"/>
</dbReference>
<organism evidence="1 2">
    <name type="scientific">Entomoplasma ellychniae</name>
    <dbReference type="NCBI Taxonomy" id="2114"/>
    <lineage>
        <taxon>Bacteria</taxon>
        <taxon>Bacillati</taxon>
        <taxon>Mycoplasmatota</taxon>
        <taxon>Mollicutes</taxon>
        <taxon>Entomoplasmatales</taxon>
        <taxon>Entomoplasmataceae</taxon>
        <taxon>Entomoplasma</taxon>
    </lineage>
</organism>